<accession>A0A0G0T5P2</accession>
<feature type="transmembrane region" description="Helical" evidence="1">
    <location>
        <begin position="77"/>
        <end position="97"/>
    </location>
</feature>
<feature type="transmembrane region" description="Helical" evidence="1">
    <location>
        <begin position="33"/>
        <end position="56"/>
    </location>
</feature>
<dbReference type="Pfam" id="PF18895">
    <property type="entry name" value="T4SS_pilin"/>
    <property type="match status" value="1"/>
</dbReference>
<keyword evidence="1" id="KW-1133">Transmembrane helix</keyword>
<dbReference type="AlphaFoldDB" id="A0A0G0T5P2"/>
<evidence type="ECO:0000256" key="1">
    <source>
        <dbReference type="SAM" id="Phobius"/>
    </source>
</evidence>
<keyword evidence="1" id="KW-0812">Transmembrane</keyword>
<dbReference type="EMBL" id="LBZM01000007">
    <property type="protein sequence ID" value="KKR72338.1"/>
    <property type="molecule type" value="Genomic_DNA"/>
</dbReference>
<reference evidence="2 3" key="1">
    <citation type="journal article" date="2015" name="Nature">
        <title>rRNA introns, odd ribosomes, and small enigmatic genomes across a large radiation of phyla.</title>
        <authorList>
            <person name="Brown C.T."/>
            <person name="Hug L.A."/>
            <person name="Thomas B.C."/>
            <person name="Sharon I."/>
            <person name="Castelle C.J."/>
            <person name="Singh A."/>
            <person name="Wilkins M.J."/>
            <person name="Williams K.H."/>
            <person name="Banfield J.F."/>
        </authorList>
    </citation>
    <scope>NUCLEOTIDE SEQUENCE [LARGE SCALE GENOMIC DNA]</scope>
</reference>
<gene>
    <name evidence="2" type="ORF">UU14_C0007G0019</name>
</gene>
<proteinExistence type="predicted"/>
<dbReference type="InterPro" id="IPR043993">
    <property type="entry name" value="T4SS_pilin"/>
</dbReference>
<organism evidence="2 3">
    <name type="scientific">Candidatus Roizmanbacteria bacterium GW2011_GWB1_40_7</name>
    <dbReference type="NCBI Taxonomy" id="1618482"/>
    <lineage>
        <taxon>Bacteria</taxon>
        <taxon>Candidatus Roizmaniibacteriota</taxon>
    </lineage>
</organism>
<comment type="caution">
    <text evidence="2">The sequence shown here is derived from an EMBL/GenBank/DDBJ whole genome shotgun (WGS) entry which is preliminary data.</text>
</comment>
<evidence type="ECO:0000313" key="3">
    <source>
        <dbReference type="Proteomes" id="UP000034664"/>
    </source>
</evidence>
<keyword evidence="1" id="KW-0472">Membrane</keyword>
<dbReference type="Proteomes" id="UP000034664">
    <property type="component" value="Unassembled WGS sequence"/>
</dbReference>
<name>A0A0G0T5P2_9BACT</name>
<sequence>MKALAAANETTLPPIGPTGFFSAINPGSAFAKIIASAFTVILVVGGIWAFVMLIMGAFSIISSGGDQQKIETGRNQITWAIIGVIILAASWGLIILIEGLTGACFGFSCDVDLERLAPQL</sequence>
<protein>
    <submittedName>
        <fullName evidence="2">Uncharacterized protein</fullName>
    </submittedName>
</protein>
<evidence type="ECO:0000313" key="2">
    <source>
        <dbReference type="EMBL" id="KKR72338.1"/>
    </source>
</evidence>